<keyword evidence="17" id="KW-1185">Reference proteome</keyword>
<evidence type="ECO:0000259" key="14">
    <source>
        <dbReference type="Pfam" id="PF00288"/>
    </source>
</evidence>
<evidence type="ECO:0000256" key="8">
    <source>
        <dbReference type="ARBA" id="ARBA00022741"/>
    </source>
</evidence>
<keyword evidence="9 13" id="KW-0418">Kinase</keyword>
<dbReference type="InterPro" id="IPR006203">
    <property type="entry name" value="GHMP_knse_ATP-bd_CS"/>
</dbReference>
<evidence type="ECO:0000256" key="9">
    <source>
        <dbReference type="ARBA" id="ARBA00022777"/>
    </source>
</evidence>
<sequence>MIHIRVPASCANLGPGFDSIGVALNLYLEVQAEPSEAWYFEATSDSVKGMPKDHENVIYQAAQFVATKQGHEHLPPYRVEVASEIPVARGLGSSASAIVAGIELADHILDLHLSETEKVSYASQIEGHPDNVVPSVTGSGVIAYQEGEDVSWTTVPFQDVCFLAAIPSFDLKTSEARDVLPSKLSYKEAVDGSAVANVLVAALAKGDWALAGKMMEKDRYHQPYRGALMPHYDELRNYLNRQGVYGTFMSGAGPTIMSLIPTEQGAFITESSQRAYPNFEWKRLSVDYSGSVVTAEKIETKS</sequence>
<keyword evidence="13" id="KW-0963">Cytoplasm</keyword>
<organism evidence="16 17">
    <name type="scientific">Pontibacillus salipaludis</name>
    <dbReference type="NCBI Taxonomy" id="1697394"/>
    <lineage>
        <taxon>Bacteria</taxon>
        <taxon>Bacillati</taxon>
        <taxon>Bacillota</taxon>
        <taxon>Bacilli</taxon>
        <taxon>Bacillales</taxon>
        <taxon>Bacillaceae</taxon>
        <taxon>Pontibacillus</taxon>
    </lineage>
</organism>
<evidence type="ECO:0000256" key="11">
    <source>
        <dbReference type="ARBA" id="ARBA00049375"/>
    </source>
</evidence>
<evidence type="ECO:0000256" key="3">
    <source>
        <dbReference type="ARBA" id="ARBA00012078"/>
    </source>
</evidence>
<accession>A0ABQ1Q9V3</accession>
<dbReference type="InterPro" id="IPR006204">
    <property type="entry name" value="GHMP_kinase_N_dom"/>
</dbReference>
<dbReference type="RefSeq" id="WP_229721238.1">
    <property type="nucleotide sequence ID" value="NZ_BMIN01000012.1"/>
</dbReference>
<dbReference type="SUPFAM" id="SSF54211">
    <property type="entry name" value="Ribosomal protein S5 domain 2-like"/>
    <property type="match status" value="1"/>
</dbReference>
<dbReference type="EMBL" id="BMIN01000012">
    <property type="protein sequence ID" value="GGD18398.1"/>
    <property type="molecule type" value="Genomic_DNA"/>
</dbReference>
<dbReference type="InterPro" id="IPR036554">
    <property type="entry name" value="GHMP_kinase_C_sf"/>
</dbReference>
<evidence type="ECO:0000256" key="10">
    <source>
        <dbReference type="ARBA" id="ARBA00022840"/>
    </source>
</evidence>
<feature type="binding site" evidence="13">
    <location>
        <begin position="86"/>
        <end position="96"/>
    </location>
    <ligand>
        <name>ATP</name>
        <dbReference type="ChEBI" id="CHEBI:30616"/>
    </ligand>
</feature>
<evidence type="ECO:0000256" key="5">
    <source>
        <dbReference type="ARBA" id="ARBA00022605"/>
    </source>
</evidence>
<dbReference type="Pfam" id="PF00288">
    <property type="entry name" value="GHMP_kinases_N"/>
    <property type="match status" value="1"/>
</dbReference>
<dbReference type="Pfam" id="PF08544">
    <property type="entry name" value="GHMP_kinases_C"/>
    <property type="match status" value="1"/>
</dbReference>
<comment type="pathway">
    <text evidence="1 13">Amino-acid biosynthesis; L-threonine biosynthesis; L-threonine from L-aspartate: step 4/5.</text>
</comment>
<proteinExistence type="inferred from homology"/>
<evidence type="ECO:0000259" key="15">
    <source>
        <dbReference type="Pfam" id="PF08544"/>
    </source>
</evidence>
<dbReference type="PANTHER" id="PTHR20861:SF1">
    <property type="entry name" value="HOMOSERINE KINASE"/>
    <property type="match status" value="1"/>
</dbReference>
<dbReference type="InterPro" id="IPR000870">
    <property type="entry name" value="Homoserine_kinase"/>
</dbReference>
<name>A0ABQ1Q9V3_9BACI</name>
<dbReference type="Proteomes" id="UP000642571">
    <property type="component" value="Unassembled WGS sequence"/>
</dbReference>
<keyword evidence="7 13" id="KW-0791">Threonine biosynthesis</keyword>
<dbReference type="InterPro" id="IPR020568">
    <property type="entry name" value="Ribosomal_Su5_D2-typ_SF"/>
</dbReference>
<dbReference type="PRINTS" id="PR00958">
    <property type="entry name" value="HOMSERKINASE"/>
</dbReference>
<evidence type="ECO:0000256" key="12">
    <source>
        <dbReference type="ARBA" id="ARBA00049954"/>
    </source>
</evidence>
<evidence type="ECO:0000313" key="16">
    <source>
        <dbReference type="EMBL" id="GGD18398.1"/>
    </source>
</evidence>
<gene>
    <name evidence="13 16" type="primary">thrB</name>
    <name evidence="16" type="ORF">GCM10011389_27660</name>
</gene>
<dbReference type="Gene3D" id="3.30.230.10">
    <property type="match status" value="1"/>
</dbReference>
<dbReference type="InterPro" id="IPR014721">
    <property type="entry name" value="Ribsml_uS5_D2-typ_fold_subgr"/>
</dbReference>
<feature type="domain" description="GHMP kinase N-terminal" evidence="14">
    <location>
        <begin position="56"/>
        <end position="138"/>
    </location>
</feature>
<evidence type="ECO:0000256" key="4">
    <source>
        <dbReference type="ARBA" id="ARBA00017858"/>
    </source>
</evidence>
<dbReference type="PIRSF" id="PIRSF000676">
    <property type="entry name" value="Homoser_kin"/>
    <property type="match status" value="1"/>
</dbReference>
<comment type="function">
    <text evidence="12 13">Catalyzes the ATP-dependent phosphorylation of L-homoserine to L-homoserine phosphate.</text>
</comment>
<dbReference type="SUPFAM" id="SSF55060">
    <property type="entry name" value="GHMP Kinase, C-terminal domain"/>
    <property type="match status" value="1"/>
</dbReference>
<keyword evidence="5 13" id="KW-0028">Amino-acid biosynthesis</keyword>
<reference evidence="17" key="1">
    <citation type="journal article" date="2019" name="Int. J. Syst. Evol. Microbiol.">
        <title>The Global Catalogue of Microorganisms (GCM) 10K type strain sequencing project: providing services to taxonomists for standard genome sequencing and annotation.</title>
        <authorList>
            <consortium name="The Broad Institute Genomics Platform"/>
            <consortium name="The Broad Institute Genome Sequencing Center for Infectious Disease"/>
            <person name="Wu L."/>
            <person name="Ma J."/>
        </authorList>
    </citation>
    <scope>NUCLEOTIDE SEQUENCE [LARGE SCALE GENOMIC DNA]</scope>
    <source>
        <strain evidence="17">CGMCC 1.15353</strain>
    </source>
</reference>
<protein>
    <recommendedName>
        <fullName evidence="4 13">Homoserine kinase</fullName>
        <shortName evidence="13">HK</shortName>
        <shortName evidence="13">HSK</shortName>
        <ecNumber evidence="3 13">2.7.1.39</ecNumber>
    </recommendedName>
</protein>
<keyword evidence="10 13" id="KW-0067">ATP-binding</keyword>
<keyword evidence="6 13" id="KW-0808">Transferase</keyword>
<evidence type="ECO:0000256" key="6">
    <source>
        <dbReference type="ARBA" id="ARBA00022679"/>
    </source>
</evidence>
<dbReference type="Gene3D" id="3.30.70.890">
    <property type="entry name" value="GHMP kinase, C-terminal domain"/>
    <property type="match status" value="1"/>
</dbReference>
<dbReference type="EC" id="2.7.1.39" evidence="3 13"/>
<dbReference type="NCBIfam" id="TIGR00191">
    <property type="entry name" value="thrB"/>
    <property type="match status" value="1"/>
</dbReference>
<comment type="subcellular location">
    <subcellularLocation>
        <location evidence="13">Cytoplasm</location>
    </subcellularLocation>
</comment>
<evidence type="ECO:0000256" key="1">
    <source>
        <dbReference type="ARBA" id="ARBA00005015"/>
    </source>
</evidence>
<comment type="similarity">
    <text evidence="2 13">Belongs to the GHMP kinase family. Homoserine kinase subfamily.</text>
</comment>
<dbReference type="PANTHER" id="PTHR20861">
    <property type="entry name" value="HOMOSERINE/4-DIPHOSPHOCYTIDYL-2-C-METHYL-D-ERYTHRITOL KINASE"/>
    <property type="match status" value="1"/>
</dbReference>
<evidence type="ECO:0000256" key="2">
    <source>
        <dbReference type="ARBA" id="ARBA00007370"/>
    </source>
</evidence>
<comment type="caution">
    <text evidence="16">The sequence shown here is derived from an EMBL/GenBank/DDBJ whole genome shotgun (WGS) entry which is preliminary data.</text>
</comment>
<dbReference type="HAMAP" id="MF_00384">
    <property type="entry name" value="Homoser_kinase"/>
    <property type="match status" value="1"/>
</dbReference>
<evidence type="ECO:0000256" key="13">
    <source>
        <dbReference type="HAMAP-Rule" id="MF_00384"/>
    </source>
</evidence>
<evidence type="ECO:0000313" key="17">
    <source>
        <dbReference type="Proteomes" id="UP000642571"/>
    </source>
</evidence>
<dbReference type="PROSITE" id="PS00627">
    <property type="entry name" value="GHMP_KINASES_ATP"/>
    <property type="match status" value="1"/>
</dbReference>
<feature type="domain" description="GHMP kinase C-terminal" evidence="15">
    <location>
        <begin position="200"/>
        <end position="265"/>
    </location>
</feature>
<comment type="catalytic activity">
    <reaction evidence="11 13">
        <text>L-homoserine + ATP = O-phospho-L-homoserine + ADP + H(+)</text>
        <dbReference type="Rhea" id="RHEA:13985"/>
        <dbReference type="ChEBI" id="CHEBI:15378"/>
        <dbReference type="ChEBI" id="CHEBI:30616"/>
        <dbReference type="ChEBI" id="CHEBI:57476"/>
        <dbReference type="ChEBI" id="CHEBI:57590"/>
        <dbReference type="ChEBI" id="CHEBI:456216"/>
        <dbReference type="EC" id="2.7.1.39"/>
    </reaction>
</comment>
<evidence type="ECO:0000256" key="7">
    <source>
        <dbReference type="ARBA" id="ARBA00022697"/>
    </source>
</evidence>
<dbReference type="GO" id="GO:0016301">
    <property type="term" value="F:kinase activity"/>
    <property type="evidence" value="ECO:0007669"/>
    <property type="project" value="UniProtKB-KW"/>
</dbReference>
<keyword evidence="8 13" id="KW-0547">Nucleotide-binding</keyword>
<dbReference type="InterPro" id="IPR013750">
    <property type="entry name" value="GHMP_kinase_C_dom"/>
</dbReference>